<proteinExistence type="predicted"/>
<dbReference type="Proteomes" id="UP000696184">
    <property type="component" value="Unassembled WGS sequence"/>
</dbReference>
<reference evidence="1 2" key="1">
    <citation type="submission" date="2020-08" db="EMBL/GenBank/DDBJ databases">
        <title>Description of Xenorhabdus lircayensis sp. nov., the symbiotic bacterium associated with the entomopathogenic nematode Steirnernema unicornum.</title>
        <authorList>
            <person name="Castaneda-Alvarez C."/>
            <person name="Prodan S."/>
            <person name="Zamorano A."/>
            <person name="San-Blas E."/>
            <person name="Aballay E."/>
        </authorList>
    </citation>
    <scope>NUCLEOTIDE SEQUENCE [LARGE SCALE GENOMIC DNA]</scope>
    <source>
        <strain evidence="1 2">VLS</strain>
    </source>
</reference>
<organism evidence="1 2">
    <name type="scientific">Xenorhabdus lircayensis</name>
    <dbReference type="NCBI Taxonomy" id="2763499"/>
    <lineage>
        <taxon>Bacteria</taxon>
        <taxon>Pseudomonadati</taxon>
        <taxon>Pseudomonadota</taxon>
        <taxon>Gammaproteobacteria</taxon>
        <taxon>Enterobacterales</taxon>
        <taxon>Morganellaceae</taxon>
        <taxon>Xenorhabdus</taxon>
    </lineage>
</organism>
<evidence type="ECO:0000313" key="1">
    <source>
        <dbReference type="EMBL" id="MBI6547390.1"/>
    </source>
</evidence>
<comment type="caution">
    <text evidence="1">The sequence shown here is derived from an EMBL/GenBank/DDBJ whole genome shotgun (WGS) entry which is preliminary data.</text>
</comment>
<accession>A0ABS0U0I9</accession>
<dbReference type="EMBL" id="JACOII010000009">
    <property type="protein sequence ID" value="MBI6547390.1"/>
    <property type="molecule type" value="Genomic_DNA"/>
</dbReference>
<evidence type="ECO:0000313" key="2">
    <source>
        <dbReference type="Proteomes" id="UP000696184"/>
    </source>
</evidence>
<protein>
    <submittedName>
        <fullName evidence="1">Rha family transcriptional regulator</fullName>
    </submittedName>
</protein>
<dbReference type="RefSeq" id="WP_198688199.1">
    <property type="nucleotide sequence ID" value="NZ_JACOII010000009.1"/>
</dbReference>
<sequence length="131" mass="14984">MMSSREVAELTGKEVKNIHVDIWNMIKQLYGIKKDGHDFDHHKNQQIRVIDGVIVVIDNRGYVSEFLPDRRHTEILITGYDVIRRAAVIDRWFDLESGKATPLTPLMLLLKRVPVPLTIAEPDTVEIVPCA</sequence>
<name>A0ABS0U0I9_9GAMM</name>
<keyword evidence="2" id="KW-1185">Reference proteome</keyword>
<gene>
    <name evidence="1" type="ORF">H8A87_01140</name>
</gene>